<sequence length="121" mass="13886">MAFVSGQPFAISCSTDNDSRKLFPDIRCIYLYAYHREWFHYEQGHIPGLKFAWGITPTLPEPSQGPLSIQIPIDYDALDLEDVSASQNAMRSTFGCLSFERYSANEKEMHCHERFDVESTL</sequence>
<reference evidence="2" key="1">
    <citation type="journal article" date="2012" name="MBio">
        <title>Comparative genome analysis of Trichophyton rubrum and related dermatophytes reveals candidate genes involved in infection.</title>
        <authorList>
            <person name="Martinez D.A."/>
            <person name="Oliver B.G."/>
            <person name="Graeser Y."/>
            <person name="Goldberg J.M."/>
            <person name="Li W."/>
            <person name="Martinez-Rossi N.M."/>
            <person name="Monod M."/>
            <person name="Shelest E."/>
            <person name="Barton R.C."/>
            <person name="Birch E."/>
            <person name="Brakhage A.A."/>
            <person name="Chen Z."/>
            <person name="Gurr S.J."/>
            <person name="Heiman D."/>
            <person name="Heitman J."/>
            <person name="Kosti I."/>
            <person name="Rossi A."/>
            <person name="Saif S."/>
            <person name="Samalova M."/>
            <person name="Saunders C.W."/>
            <person name="Shea T."/>
            <person name="Summerbell R.C."/>
            <person name="Xu J."/>
            <person name="Young S."/>
            <person name="Zeng Q."/>
            <person name="Birren B.W."/>
            <person name="Cuomo C.A."/>
            <person name="White T.C."/>
        </authorList>
    </citation>
    <scope>NUCLEOTIDE SEQUENCE [LARGE SCALE GENOMIC DNA]</scope>
    <source>
        <strain evidence="2">ATCC MYA-4606 / CBS 127.97</strain>
    </source>
</reference>
<evidence type="ECO:0000313" key="1">
    <source>
        <dbReference type="EMBL" id="EGE03801.1"/>
    </source>
</evidence>
<dbReference type="EMBL" id="DS995729">
    <property type="protein sequence ID" value="EGE03801.1"/>
    <property type="molecule type" value="Genomic_DNA"/>
</dbReference>
<dbReference type="HOGENOM" id="CLU_2039716_0_0_1"/>
<gene>
    <name evidence="1" type="ORF">TEQG_02834</name>
</gene>
<dbReference type="AlphaFoldDB" id="F2PPI3"/>
<organism evidence="1 2">
    <name type="scientific">Trichophyton equinum (strain ATCC MYA-4606 / CBS 127.97)</name>
    <name type="common">Horse ringworm fungus</name>
    <dbReference type="NCBI Taxonomy" id="559882"/>
    <lineage>
        <taxon>Eukaryota</taxon>
        <taxon>Fungi</taxon>
        <taxon>Dikarya</taxon>
        <taxon>Ascomycota</taxon>
        <taxon>Pezizomycotina</taxon>
        <taxon>Eurotiomycetes</taxon>
        <taxon>Eurotiomycetidae</taxon>
        <taxon>Onygenales</taxon>
        <taxon>Arthrodermataceae</taxon>
        <taxon>Trichophyton</taxon>
    </lineage>
</organism>
<protein>
    <submittedName>
        <fullName evidence="1">Uncharacterized protein</fullName>
    </submittedName>
</protein>
<dbReference type="Proteomes" id="UP000009169">
    <property type="component" value="Unassembled WGS sequence"/>
</dbReference>
<proteinExistence type="predicted"/>
<evidence type="ECO:0000313" key="2">
    <source>
        <dbReference type="Proteomes" id="UP000009169"/>
    </source>
</evidence>
<accession>F2PPI3</accession>
<dbReference type="VEuPathDB" id="FungiDB:TEQG_02834"/>
<name>F2PPI3_TRIEC</name>
<keyword evidence="2" id="KW-1185">Reference proteome</keyword>